<dbReference type="AlphaFoldDB" id="A0ABD3PLX0"/>
<organism evidence="2 3">
    <name type="scientific">Cyclotella cryptica</name>
    <dbReference type="NCBI Taxonomy" id="29204"/>
    <lineage>
        <taxon>Eukaryota</taxon>
        <taxon>Sar</taxon>
        <taxon>Stramenopiles</taxon>
        <taxon>Ochrophyta</taxon>
        <taxon>Bacillariophyta</taxon>
        <taxon>Coscinodiscophyceae</taxon>
        <taxon>Thalassiosirophycidae</taxon>
        <taxon>Stephanodiscales</taxon>
        <taxon>Stephanodiscaceae</taxon>
        <taxon>Cyclotella</taxon>
    </lineage>
</organism>
<gene>
    <name evidence="2" type="ORF">HJC23_006245</name>
</gene>
<evidence type="ECO:0000313" key="3">
    <source>
        <dbReference type="Proteomes" id="UP001516023"/>
    </source>
</evidence>
<evidence type="ECO:0000313" key="2">
    <source>
        <dbReference type="EMBL" id="KAL3788792.1"/>
    </source>
</evidence>
<dbReference type="Proteomes" id="UP001516023">
    <property type="component" value="Unassembled WGS sequence"/>
</dbReference>
<keyword evidence="3" id="KW-1185">Reference proteome</keyword>
<dbReference type="EMBL" id="JABMIG020000151">
    <property type="protein sequence ID" value="KAL3788792.1"/>
    <property type="molecule type" value="Genomic_DNA"/>
</dbReference>
<feature type="region of interest" description="Disordered" evidence="1">
    <location>
        <begin position="121"/>
        <end position="142"/>
    </location>
</feature>
<comment type="caution">
    <text evidence="2">The sequence shown here is derived from an EMBL/GenBank/DDBJ whole genome shotgun (WGS) entry which is preliminary data.</text>
</comment>
<protein>
    <submittedName>
        <fullName evidence="2">Uncharacterized protein</fullName>
    </submittedName>
</protein>
<name>A0ABD3PLX0_9STRA</name>
<proteinExistence type="predicted"/>
<evidence type="ECO:0000256" key="1">
    <source>
        <dbReference type="SAM" id="MobiDB-lite"/>
    </source>
</evidence>
<accession>A0ABD3PLX0</accession>
<sequence>MVHRLNKDVVTICSTLNPGQTRENQRRSAAARVQTEREETSVARKRNQNNLDKDEERQRKTRYTIGQMTVVKSQNDLVSSQLRLYQENKDSFISIMGEEKYHETIMSLLKKLPDPDVLRTIQTEETGNRRSETGVPSSDDDE</sequence>
<reference evidence="2 3" key="1">
    <citation type="journal article" date="2020" name="G3 (Bethesda)">
        <title>Improved Reference Genome for Cyclotella cryptica CCMP332, a Model for Cell Wall Morphogenesis, Salinity Adaptation, and Lipid Production in Diatoms (Bacillariophyta).</title>
        <authorList>
            <person name="Roberts W.R."/>
            <person name="Downey K.M."/>
            <person name="Ruck E.C."/>
            <person name="Traller J.C."/>
            <person name="Alverson A.J."/>
        </authorList>
    </citation>
    <scope>NUCLEOTIDE SEQUENCE [LARGE SCALE GENOMIC DNA]</scope>
    <source>
        <strain evidence="2 3">CCMP332</strain>
    </source>
</reference>
<feature type="region of interest" description="Disordered" evidence="1">
    <location>
        <begin position="19"/>
        <end position="60"/>
    </location>
</feature>